<evidence type="ECO:0000313" key="1">
    <source>
        <dbReference type="EMBL" id="AFJ47293.1"/>
    </source>
</evidence>
<dbReference type="HOGENOM" id="CLU_172545_0_0_6"/>
<accession>I2B9T9</accession>
<organism evidence="1 2">
    <name type="scientific">Shimwellia blattae (strain ATCC 29907 / DSM 4481 / JCM 1650 / NBRC 105725 / CDC 9005-74)</name>
    <name type="common">Escherichia blattae</name>
    <dbReference type="NCBI Taxonomy" id="630626"/>
    <lineage>
        <taxon>Bacteria</taxon>
        <taxon>Pseudomonadati</taxon>
        <taxon>Pseudomonadota</taxon>
        <taxon>Gammaproteobacteria</taxon>
        <taxon>Enterobacterales</taxon>
        <taxon>Enterobacteriaceae</taxon>
        <taxon>Shimwellia</taxon>
    </lineage>
</organism>
<dbReference type="RefSeq" id="WP_002440495.1">
    <property type="nucleotide sequence ID" value="NC_017910.1"/>
</dbReference>
<keyword evidence="2" id="KW-1185">Reference proteome</keyword>
<dbReference type="OrthoDB" id="5917957at2"/>
<name>I2B9T9_SHIBC</name>
<gene>
    <name evidence="1" type="ordered locus">EBL_c22020</name>
</gene>
<sequence length="76" mass="8555">MGPSNLGEIIKYIRVPVVAEVCGRSPRAIYKWMRSGCLPRTEWTGETDYARRISVASDGKYSPEQILEVSKPKQVV</sequence>
<proteinExistence type="predicted"/>
<protein>
    <submittedName>
        <fullName evidence="1">Putative regulatory protein Cro of prophage</fullName>
    </submittedName>
</protein>
<evidence type="ECO:0000313" key="2">
    <source>
        <dbReference type="Proteomes" id="UP000001955"/>
    </source>
</evidence>
<dbReference type="EMBL" id="CP001560">
    <property type="protein sequence ID" value="AFJ47293.1"/>
    <property type="molecule type" value="Genomic_DNA"/>
</dbReference>
<reference evidence="1 2" key="1">
    <citation type="journal article" date="2012" name="J. Bacteriol.">
        <title>Complete genome sequence of the B12-producing Shimwellia blattae strain DSM 4481, isolated from a cockroach.</title>
        <authorList>
            <person name="Brzuszkiewicz E."/>
            <person name="Waschkowitz T."/>
            <person name="Wiezer A."/>
            <person name="Daniel R."/>
        </authorList>
    </citation>
    <scope>NUCLEOTIDE SEQUENCE [LARGE SCALE GENOMIC DNA]</scope>
    <source>
        <strain evidence="2">ATCC 29907 / DSM 4481 / JCM 1650 / NBRC 105725 / CDC 9005-74</strain>
    </source>
</reference>
<dbReference type="KEGG" id="ebt:EBL_c22020"/>
<dbReference type="eggNOG" id="ENOG50331II">
    <property type="taxonomic scope" value="Bacteria"/>
</dbReference>
<dbReference type="STRING" id="630626.EBL_c22020"/>
<dbReference type="AlphaFoldDB" id="I2B9T9"/>
<accession>K6VUZ4</accession>
<dbReference type="Proteomes" id="UP000001955">
    <property type="component" value="Chromosome"/>
</dbReference>